<accession>A0A2A9M886</accession>
<evidence type="ECO:0000313" key="2">
    <source>
        <dbReference type="EMBL" id="PFH31893.1"/>
    </source>
</evidence>
<proteinExistence type="predicted"/>
<dbReference type="Gene3D" id="3.40.50.10810">
    <property type="entry name" value="Tandem AAA-ATPase domain"/>
    <property type="match status" value="1"/>
</dbReference>
<feature type="compositionally biased region" description="Acidic residues" evidence="1">
    <location>
        <begin position="897"/>
        <end position="909"/>
    </location>
</feature>
<gene>
    <name evidence="2" type="ORF">BESB_023850</name>
</gene>
<reference evidence="2 3" key="1">
    <citation type="submission" date="2017-09" db="EMBL/GenBank/DDBJ databases">
        <title>Genome sequencing of Besnoitia besnoiti strain Bb-Ger1.</title>
        <authorList>
            <person name="Schares G."/>
            <person name="Venepally P."/>
            <person name="Lorenzi H.A."/>
        </authorList>
    </citation>
    <scope>NUCLEOTIDE SEQUENCE [LARGE SCALE GENOMIC DNA]</scope>
    <source>
        <strain evidence="2 3">Bb-Ger1</strain>
    </source>
</reference>
<evidence type="ECO:0000313" key="3">
    <source>
        <dbReference type="Proteomes" id="UP000224006"/>
    </source>
</evidence>
<feature type="region of interest" description="Disordered" evidence="1">
    <location>
        <begin position="487"/>
        <end position="575"/>
    </location>
</feature>
<dbReference type="VEuPathDB" id="ToxoDB:BESB_023850"/>
<dbReference type="Proteomes" id="UP000224006">
    <property type="component" value="Chromosome XII"/>
</dbReference>
<feature type="compositionally biased region" description="Basic and acidic residues" evidence="1">
    <location>
        <begin position="51"/>
        <end position="75"/>
    </location>
</feature>
<feature type="region of interest" description="Disordered" evidence="1">
    <location>
        <begin position="1"/>
        <end position="26"/>
    </location>
</feature>
<feature type="region of interest" description="Disordered" evidence="1">
    <location>
        <begin position="150"/>
        <end position="225"/>
    </location>
</feature>
<dbReference type="EMBL" id="NWUJ01000013">
    <property type="protein sequence ID" value="PFH31893.1"/>
    <property type="molecule type" value="Genomic_DNA"/>
</dbReference>
<feature type="compositionally biased region" description="Basic and acidic residues" evidence="1">
    <location>
        <begin position="150"/>
        <end position="171"/>
    </location>
</feature>
<feature type="compositionally biased region" description="Basic and acidic residues" evidence="1">
    <location>
        <begin position="487"/>
        <end position="528"/>
    </location>
</feature>
<feature type="compositionally biased region" description="Low complexity" evidence="1">
    <location>
        <begin position="621"/>
        <end position="630"/>
    </location>
</feature>
<protein>
    <submittedName>
        <fullName evidence="2">Uncharacterized protein</fullName>
    </submittedName>
</protein>
<dbReference type="GeneID" id="40307445"/>
<dbReference type="RefSeq" id="XP_029215902.1">
    <property type="nucleotide sequence ID" value="XM_029361087.1"/>
</dbReference>
<organism evidence="2 3">
    <name type="scientific">Besnoitia besnoiti</name>
    <name type="common">Apicomplexan protozoan</name>
    <dbReference type="NCBI Taxonomy" id="94643"/>
    <lineage>
        <taxon>Eukaryota</taxon>
        <taxon>Sar</taxon>
        <taxon>Alveolata</taxon>
        <taxon>Apicomplexa</taxon>
        <taxon>Conoidasida</taxon>
        <taxon>Coccidia</taxon>
        <taxon>Eucoccidiorida</taxon>
        <taxon>Eimeriorina</taxon>
        <taxon>Sarcocystidae</taxon>
        <taxon>Besnoitia</taxon>
    </lineage>
</organism>
<sequence length="1483" mass="157644">MDPRGLGERLAMSGLHRREPRRLHDDAAEKLGAHAGAGAYLILKSSTSSLFRREEGPAARECTRRPGGRAREGAEKGTAAEPPHAAEDACQTPDVWDGHAPQAPDTEEDRYDAALGEQGDAEGRGRGDAAETAQAALAFASSLAETLRRQLEGQRTHDSRQGPTRLRDTPRRSPWGGEGDATDPEPESGTRCGEAESHRRPSPVSAPLGTFDDPQGSKETAEIAEGGKASGFGTAAEEELSQVQSVDCRCRREWRGWSRSRGNLRICCSRFPYIALPQVDRHTIASLFRLQLFPYQLAGVHWLSLLCGSTSKALSDTLGGFVLADEAGMGSSVQTAMLLSLAYQMGAFELPSLLIVSSCEAKRQLLDVPRAAAPLGRASSHPQGDAYPFASAPLAGGSGVTGSPPLALAPRVRRWLRVFKRWAPALSVRLLLHHFVAASSLCGRDELLGSEPAPADSLQDADESLPTAGEEALLPGPQDLLTKTATEEHAARGAAGRDESAAGRDESAAGRDESAAGRDESAAGRDEADLGGGSGARRMDGAEAEGEGAAGESSETREGGRETGEGRRGEGAVSARKTPHVLVITQDELLQYPSLLANAFREFGGLRLCIFDLRDAPFPPAAGGLPPSSLDDLRESGVRRASPPPSGPVEEKPLASAAAASAAAVPVCSRPCRERGDSVFCEEGSLLYAAAGLVDSVCREATGLARRREGPPAAACEGNRTTCDEERGDASGNQEATADGDRIAKKQRQNEQKPCRAETGLPQKLLLTNTDPSSCPAALRRLLPLLLPSFFASTGEVDSVFSAHLRALEASSASQATGKKRAKLSLAFLAFARQCVYPLVLRRLRAACMLPLLPPLNGEVHLLSFSACPQAAVYVQANQKASRALCDAVLASCREQEEEDEASAEEDSEAPSAKSRKRRHAEAPRAETVEANREPGGEEGWWGARKERGPEGQQNAMAQVAQVAQEMVQHLLLVAVHPMLAGRPVFSPSNAAGELASELEREDPETGANCAQEEKRLRERVALALSETVKLPLGNSAPLAGVRDLCKAARGAPSNLSLEEQAPDLPRPPCACACACTQAREGGRRKIEDILARHFSPWEVRRLGGALGVCRWRLSPEEACQGVKIKWLRDFLATLGDGLLPESKGNREKIGANVAHEVAASDQRNGECDAGASKPQEEGGCAAGGAASDGDVCAAPAGSNDARCESESIASAVKCGEEGSRKKRLRKVVILNPLCGDDAPTSRQSRTGATGPERAADELKRLALHASSAGRRDKGQGGAEAALTAARTTSSLASFLQAALGKMIFVIPYGSSKQAAAQVFHDFLREDPADVPALLVEDLAVLFQLRPHSLALVSDLVWLATPASPLPRPLRDSRVSACGATQSRGAERDEEAVWWGEEKKEKGDIVRCVRRDVYASADAQTGGEEEEDGCFIVREDIRQVENCFRCVGHATERLSVYYLCCEGSIDEVCFRSTCAAEDLLRLS</sequence>
<feature type="compositionally biased region" description="Basic and acidic residues" evidence="1">
    <location>
        <begin position="921"/>
        <end position="936"/>
    </location>
</feature>
<feature type="region of interest" description="Disordered" evidence="1">
    <location>
        <begin position="897"/>
        <end position="952"/>
    </location>
</feature>
<keyword evidence="3" id="KW-1185">Reference proteome</keyword>
<dbReference type="STRING" id="94643.A0A2A9M886"/>
<evidence type="ECO:0000256" key="1">
    <source>
        <dbReference type="SAM" id="MobiDB-lite"/>
    </source>
</evidence>
<dbReference type="OrthoDB" id="331189at2759"/>
<dbReference type="InterPro" id="IPR038718">
    <property type="entry name" value="SNF2-like_sf"/>
</dbReference>
<feature type="compositionally biased region" description="Basic and acidic residues" evidence="1">
    <location>
        <begin position="554"/>
        <end position="570"/>
    </location>
</feature>
<comment type="caution">
    <text evidence="2">The sequence shown here is derived from an EMBL/GenBank/DDBJ whole genome shotgun (WGS) entry which is preliminary data.</text>
</comment>
<name>A0A2A9M886_BESBE</name>
<feature type="compositionally biased region" description="Basic and acidic residues" evidence="1">
    <location>
        <begin position="739"/>
        <end position="756"/>
    </location>
</feature>
<feature type="region of interest" description="Disordered" evidence="1">
    <location>
        <begin position="48"/>
        <end position="109"/>
    </location>
</feature>
<feature type="region of interest" description="Disordered" evidence="1">
    <location>
        <begin position="1163"/>
        <end position="1185"/>
    </location>
</feature>
<feature type="region of interest" description="Disordered" evidence="1">
    <location>
        <begin position="621"/>
        <end position="652"/>
    </location>
</feature>
<dbReference type="KEGG" id="bbes:BESB_023850"/>
<feature type="region of interest" description="Disordered" evidence="1">
    <location>
        <begin position="708"/>
        <end position="756"/>
    </location>
</feature>